<dbReference type="PANTHER" id="PTHR45968">
    <property type="entry name" value="OSJNBA0019K04.7 PROTEIN"/>
    <property type="match status" value="1"/>
</dbReference>
<feature type="compositionally biased region" description="Polar residues" evidence="5">
    <location>
        <begin position="231"/>
        <end position="246"/>
    </location>
</feature>
<dbReference type="Gene3D" id="1.10.10.60">
    <property type="entry name" value="Homeodomain-like"/>
    <property type="match status" value="1"/>
</dbReference>
<dbReference type="Gene3D" id="3.30.410.40">
    <property type="match status" value="2"/>
</dbReference>
<dbReference type="PANTHER" id="PTHR45968:SF19">
    <property type="entry name" value="GLUCOSE-METHANOL-CHOLINE (GMC) OXIDOREDUCTASE FAMILY PROTEIN"/>
    <property type="match status" value="1"/>
</dbReference>
<evidence type="ECO:0000256" key="1">
    <source>
        <dbReference type="ARBA" id="ARBA00001974"/>
    </source>
</evidence>
<keyword evidence="3" id="KW-0732">Signal</keyword>
<evidence type="ECO:0000256" key="3">
    <source>
        <dbReference type="ARBA" id="ARBA00022729"/>
    </source>
</evidence>
<dbReference type="PROSITE" id="PS00624">
    <property type="entry name" value="GMC_OXRED_2"/>
    <property type="match status" value="1"/>
</dbReference>
<gene>
    <name evidence="7" type="ORF">DCAF_LOCUS3794</name>
</gene>
<proteinExistence type="predicted"/>
<dbReference type="Pfam" id="PF05199">
    <property type="entry name" value="GMC_oxred_C"/>
    <property type="match status" value="1"/>
</dbReference>
<reference evidence="7 8" key="1">
    <citation type="submission" date="2024-01" db="EMBL/GenBank/DDBJ databases">
        <authorList>
            <person name="Waweru B."/>
        </authorList>
    </citation>
    <scope>NUCLEOTIDE SEQUENCE [LARGE SCALE GENOMIC DNA]</scope>
</reference>
<dbReference type="InterPro" id="IPR051871">
    <property type="entry name" value="GMC_Oxidoreductase-Related"/>
</dbReference>
<dbReference type="Pfam" id="PF14379">
    <property type="entry name" value="Myb_CC_LHEQLE"/>
    <property type="match status" value="1"/>
</dbReference>
<evidence type="ECO:0000256" key="2">
    <source>
        <dbReference type="ARBA" id="ARBA00022630"/>
    </source>
</evidence>
<dbReference type="SUPFAM" id="SSF51905">
    <property type="entry name" value="FAD/NAD(P)-binding domain"/>
    <property type="match status" value="1"/>
</dbReference>
<dbReference type="SUPFAM" id="SSF54373">
    <property type="entry name" value="FAD-linked reductases, C-terminal domain"/>
    <property type="match status" value="1"/>
</dbReference>
<dbReference type="GO" id="GO:0016614">
    <property type="term" value="F:oxidoreductase activity, acting on CH-OH group of donors"/>
    <property type="evidence" value="ECO:0007669"/>
    <property type="project" value="InterPro"/>
</dbReference>
<dbReference type="InterPro" id="IPR000172">
    <property type="entry name" value="GMC_OxRdtase_N"/>
</dbReference>
<dbReference type="InterPro" id="IPR009057">
    <property type="entry name" value="Homeodomain-like_sf"/>
</dbReference>
<comment type="cofactor">
    <cofactor evidence="1">
        <name>FAD</name>
        <dbReference type="ChEBI" id="CHEBI:57692"/>
    </cofactor>
</comment>
<evidence type="ECO:0000259" key="6">
    <source>
        <dbReference type="PROSITE" id="PS00624"/>
    </source>
</evidence>
<keyword evidence="2" id="KW-0285">Flavoprotein</keyword>
<dbReference type="Proteomes" id="UP001314170">
    <property type="component" value="Unassembled WGS sequence"/>
</dbReference>
<dbReference type="AlphaFoldDB" id="A0AAV1QZR3"/>
<evidence type="ECO:0000313" key="8">
    <source>
        <dbReference type="Proteomes" id="UP001314170"/>
    </source>
</evidence>
<dbReference type="GO" id="GO:0050660">
    <property type="term" value="F:flavin adenine dinucleotide binding"/>
    <property type="evidence" value="ECO:0007669"/>
    <property type="project" value="InterPro"/>
</dbReference>
<evidence type="ECO:0000313" key="7">
    <source>
        <dbReference type="EMBL" id="CAK7326099.1"/>
    </source>
</evidence>
<feature type="region of interest" description="Disordered" evidence="5">
    <location>
        <begin position="231"/>
        <end position="282"/>
    </location>
</feature>
<feature type="compositionally biased region" description="Basic and acidic residues" evidence="5">
    <location>
        <begin position="273"/>
        <end position="282"/>
    </location>
</feature>
<sequence length="906" mass="100782">MGLHHQNMNLVLSTDAKPRLKWTQELHQRFVEAVNQLGGADSKYFYDINGLTYQSFVQSSRFPNLFYDYICAEATPKSLMRAMGIPGLTLYHLKSHLQAFLFRMIRSTHVAFTNAEKQDFLFVADDKEIQSSDDHFKESSRGICSDGNRHPIDESFEIAQALQMQMEVQRKLHEQIEVQRHLQLRIEAQGKYLQSVLKKAQDTLAGYNCSSMGIELAKAELSRLVSIVNSGCPSSSISELTETGGSSLKDIERTQMRSTVCSMESSLTSSESSGRKEDMQQKNEIRNINKANTASAELPLMDIHPQDNPLNTGSNDQGKKRSGSIISEGVSVEQPLARRLKNGDQLRELNNSMGHLRSLGPLYLKGSSTNIVYAGKLPDRVKSLFINYVYWYMYGPQDTFEKTGSTRMELPHIIHRHCLFTAFIFPLLVNLFHSFPSIQGKNLPCFTSDVEEVSGKSFDYIVVGGGTAGCPLATTLSERFSVLVIERGGSPYGNPLISDKMYYGFPLIQTDEFSSVAQSFVSKDGIASHRGRVLGGASAINGGFYSRASDDFVRTVGWDGELVKEAYEWVESKIVFKPDLTIWQSVVEFGLLEAGILPYNGFSMEHIEGTKIGGTLFDDYGIRHTSADLLETGNLENITVLLNATVKNIIFHGNGKGNESIVRGVRFIKSDGSTSQTYEVYLNQPENSSSWGDVILSAGALGSPQILLLSGIGPKQHLKNLGIPFALDLQGVGKEMKDNPGIALLVDTKPVYRFPDAPQLAFPESKGKLELSSTDPRQNPAVEFKYLEKEKDLEECVKMARLLNRIARSHSVALFLGTEPQNNLVSSPDELKIFCKKNVRTYYHYHGGCTIGSVVDDDYRVYGIRGLRVIDGSTFLESPGTNPMATLLMLGRYQGIKIVREREKLL</sequence>
<name>A0AAV1QZR3_9ROSI</name>
<dbReference type="InterPro" id="IPR007867">
    <property type="entry name" value="GMC_OxRtase_C"/>
</dbReference>
<comment type="caution">
    <text evidence="7">The sequence shown here is derived from an EMBL/GenBank/DDBJ whole genome shotgun (WGS) entry which is preliminary data.</text>
</comment>
<keyword evidence="8" id="KW-1185">Reference proteome</keyword>
<keyword evidence="4" id="KW-0274">FAD</keyword>
<dbReference type="InterPro" id="IPR036188">
    <property type="entry name" value="FAD/NAD-bd_sf"/>
</dbReference>
<accession>A0AAV1QZR3</accession>
<feature type="region of interest" description="Disordered" evidence="5">
    <location>
        <begin position="298"/>
        <end position="328"/>
    </location>
</feature>
<dbReference type="Pfam" id="PF00732">
    <property type="entry name" value="GMC_oxred_N"/>
    <property type="match status" value="1"/>
</dbReference>
<dbReference type="EMBL" id="CAWUPB010000851">
    <property type="protein sequence ID" value="CAK7326099.1"/>
    <property type="molecule type" value="Genomic_DNA"/>
</dbReference>
<dbReference type="InterPro" id="IPR025756">
    <property type="entry name" value="Myb_CC_LHEQLE"/>
</dbReference>
<evidence type="ECO:0000256" key="5">
    <source>
        <dbReference type="SAM" id="MobiDB-lite"/>
    </source>
</evidence>
<feature type="domain" description="Glucose-methanol-choline oxidoreductase N-terminal" evidence="6">
    <location>
        <begin position="699"/>
        <end position="713"/>
    </location>
</feature>
<dbReference type="SUPFAM" id="SSF46689">
    <property type="entry name" value="Homeodomain-like"/>
    <property type="match status" value="1"/>
</dbReference>
<evidence type="ECO:0000256" key="4">
    <source>
        <dbReference type="ARBA" id="ARBA00022827"/>
    </source>
</evidence>
<protein>
    <recommendedName>
        <fullName evidence="6">Glucose-methanol-choline oxidoreductase N-terminal domain-containing protein</fullName>
    </recommendedName>
</protein>
<dbReference type="Gene3D" id="3.50.50.60">
    <property type="entry name" value="FAD/NAD(P)-binding domain"/>
    <property type="match status" value="2"/>
</dbReference>
<feature type="compositionally biased region" description="Low complexity" evidence="5">
    <location>
        <begin position="258"/>
        <end position="272"/>
    </location>
</feature>
<organism evidence="7 8">
    <name type="scientific">Dovyalis caffra</name>
    <dbReference type="NCBI Taxonomy" id="77055"/>
    <lineage>
        <taxon>Eukaryota</taxon>
        <taxon>Viridiplantae</taxon>
        <taxon>Streptophyta</taxon>
        <taxon>Embryophyta</taxon>
        <taxon>Tracheophyta</taxon>
        <taxon>Spermatophyta</taxon>
        <taxon>Magnoliopsida</taxon>
        <taxon>eudicotyledons</taxon>
        <taxon>Gunneridae</taxon>
        <taxon>Pentapetalae</taxon>
        <taxon>rosids</taxon>
        <taxon>fabids</taxon>
        <taxon>Malpighiales</taxon>
        <taxon>Salicaceae</taxon>
        <taxon>Flacourtieae</taxon>
        <taxon>Dovyalis</taxon>
    </lineage>
</organism>